<dbReference type="PANTHER" id="PTHR42987:SF4">
    <property type="entry name" value="PROTEASE SOHB-RELATED"/>
    <property type="match status" value="1"/>
</dbReference>
<keyword evidence="3" id="KW-0378">Hydrolase</keyword>
<evidence type="ECO:0000256" key="3">
    <source>
        <dbReference type="ARBA" id="ARBA00022801"/>
    </source>
</evidence>
<dbReference type="AlphaFoldDB" id="A0A133U981"/>
<accession>A0A133U981</accession>
<name>A0A133U981_9EURY</name>
<dbReference type="InterPro" id="IPR002142">
    <property type="entry name" value="Peptidase_S49"/>
</dbReference>
<evidence type="ECO:0000256" key="2">
    <source>
        <dbReference type="ARBA" id="ARBA00022670"/>
    </source>
</evidence>
<dbReference type="InterPro" id="IPR047272">
    <property type="entry name" value="S49_SppA_C"/>
</dbReference>
<evidence type="ECO:0000256" key="1">
    <source>
        <dbReference type="ARBA" id="ARBA00008683"/>
    </source>
</evidence>
<dbReference type="Pfam" id="PF01343">
    <property type="entry name" value="Peptidase_S49"/>
    <property type="match status" value="1"/>
</dbReference>
<dbReference type="EMBL" id="LHXJ01000040">
    <property type="protein sequence ID" value="KXA90755.1"/>
    <property type="molecule type" value="Genomic_DNA"/>
</dbReference>
<evidence type="ECO:0000256" key="4">
    <source>
        <dbReference type="ARBA" id="ARBA00022825"/>
    </source>
</evidence>
<gene>
    <name evidence="6" type="ORF">AKJ57_03795</name>
</gene>
<dbReference type="CDD" id="cd07023">
    <property type="entry name" value="S49_Sppa_N_C"/>
    <property type="match status" value="1"/>
</dbReference>
<sequence>MADRIALIPVKGPIVSGGGGIIPIQPGAEMPELVREMVGKTEEEAEGAVFEIDSPGGTPYPTKEIVQAVKGFGKPTVARIKENGLSGAYWIASSCDRIVADELSRVGGIGVSAFQPDFSELLEKLGIKFKSSATGKYKERGIPFGGGEGEDFMKEQLEQVNEIFAESVAEARDLDEDEAEEVFEGKPYLGREAKEVGLVDRLGGRRPRPSSQEHIHRKMEKQRFHGLTRVKNLDKSQEIITIPFESKLDGKRIKKTVISWCSRGNYCMDDLLRNFGNDRQNISSKRNPLLPLPTSRTLLPVIATGSALILLSKDYTAPDWWLR</sequence>
<dbReference type="SUPFAM" id="SSF52096">
    <property type="entry name" value="ClpP/crotonase"/>
    <property type="match status" value="1"/>
</dbReference>
<protein>
    <recommendedName>
        <fullName evidence="5">Peptidase S49 domain-containing protein</fullName>
    </recommendedName>
</protein>
<comment type="similarity">
    <text evidence="1">Belongs to the peptidase S49 family.</text>
</comment>
<keyword evidence="4" id="KW-0720">Serine protease</keyword>
<dbReference type="PANTHER" id="PTHR42987">
    <property type="entry name" value="PEPTIDASE S49"/>
    <property type="match status" value="1"/>
</dbReference>
<keyword evidence="2" id="KW-0645">Protease</keyword>
<keyword evidence="7" id="KW-1185">Reference proteome</keyword>
<reference evidence="6 7" key="1">
    <citation type="journal article" date="2016" name="Sci. Rep.">
        <title>Metabolic traits of an uncultured archaeal lineage -MSBL1- from brine pools of the Red Sea.</title>
        <authorList>
            <person name="Mwirichia R."/>
            <person name="Alam I."/>
            <person name="Rashid M."/>
            <person name="Vinu M."/>
            <person name="Ba-Alawi W."/>
            <person name="Anthony Kamau A."/>
            <person name="Kamanda Ngugi D."/>
            <person name="Goker M."/>
            <person name="Klenk H.P."/>
            <person name="Bajic V."/>
            <person name="Stingl U."/>
        </authorList>
    </citation>
    <scope>NUCLEOTIDE SEQUENCE [LARGE SCALE GENOMIC DNA]</scope>
    <source>
        <strain evidence="6">SCGC-AAA259A05</strain>
    </source>
</reference>
<dbReference type="Gene3D" id="3.90.226.10">
    <property type="entry name" value="2-enoyl-CoA Hydratase, Chain A, domain 1"/>
    <property type="match status" value="1"/>
</dbReference>
<dbReference type="Proteomes" id="UP000070163">
    <property type="component" value="Unassembled WGS sequence"/>
</dbReference>
<proteinExistence type="inferred from homology"/>
<evidence type="ECO:0000313" key="6">
    <source>
        <dbReference type="EMBL" id="KXA90755.1"/>
    </source>
</evidence>
<feature type="domain" description="Peptidase S49" evidence="5">
    <location>
        <begin position="73"/>
        <end position="205"/>
    </location>
</feature>
<dbReference type="GO" id="GO:0008236">
    <property type="term" value="F:serine-type peptidase activity"/>
    <property type="evidence" value="ECO:0007669"/>
    <property type="project" value="UniProtKB-KW"/>
</dbReference>
<dbReference type="GO" id="GO:0006508">
    <property type="term" value="P:proteolysis"/>
    <property type="evidence" value="ECO:0007669"/>
    <property type="project" value="UniProtKB-KW"/>
</dbReference>
<evidence type="ECO:0000259" key="5">
    <source>
        <dbReference type="Pfam" id="PF01343"/>
    </source>
</evidence>
<comment type="caution">
    <text evidence="6">The sequence shown here is derived from an EMBL/GenBank/DDBJ whole genome shotgun (WGS) entry which is preliminary data.</text>
</comment>
<organism evidence="6 7">
    <name type="scientific">candidate division MSBL1 archaeon SCGC-AAA259A05</name>
    <dbReference type="NCBI Taxonomy" id="1698259"/>
    <lineage>
        <taxon>Archaea</taxon>
        <taxon>Methanobacteriati</taxon>
        <taxon>Methanobacteriota</taxon>
        <taxon>candidate division MSBL1</taxon>
    </lineage>
</organism>
<evidence type="ECO:0000313" key="7">
    <source>
        <dbReference type="Proteomes" id="UP000070163"/>
    </source>
</evidence>
<dbReference type="Gene3D" id="6.20.330.10">
    <property type="match status" value="1"/>
</dbReference>
<dbReference type="InterPro" id="IPR029045">
    <property type="entry name" value="ClpP/crotonase-like_dom_sf"/>
</dbReference>